<dbReference type="OrthoDB" id="1432946at2"/>
<evidence type="ECO:0000313" key="3">
    <source>
        <dbReference type="EMBL" id="TSE10438.1"/>
    </source>
</evidence>
<organism evidence="3 4">
    <name type="scientific">Aquimarina algiphila</name>
    <dbReference type="NCBI Taxonomy" id="2047982"/>
    <lineage>
        <taxon>Bacteria</taxon>
        <taxon>Pseudomonadati</taxon>
        <taxon>Bacteroidota</taxon>
        <taxon>Flavobacteriia</taxon>
        <taxon>Flavobacteriales</taxon>
        <taxon>Flavobacteriaceae</taxon>
        <taxon>Aquimarina</taxon>
    </lineage>
</organism>
<comment type="caution">
    <text evidence="3">The sequence shown here is derived from an EMBL/GenBank/DDBJ whole genome shotgun (WGS) entry which is preliminary data.</text>
</comment>
<evidence type="ECO:0000259" key="2">
    <source>
        <dbReference type="Pfam" id="PF03724"/>
    </source>
</evidence>
<dbReference type="EMBL" id="VLNR01000007">
    <property type="protein sequence ID" value="TSE10438.1"/>
    <property type="molecule type" value="Genomic_DNA"/>
</dbReference>
<dbReference type="Proteomes" id="UP000318833">
    <property type="component" value="Unassembled WGS sequence"/>
</dbReference>
<dbReference type="Gene3D" id="2.40.128.270">
    <property type="match status" value="1"/>
</dbReference>
<dbReference type="PANTHER" id="PTHR35535:SF2">
    <property type="entry name" value="DUF306 DOMAIN-CONTAINING PROTEIN"/>
    <property type="match status" value="1"/>
</dbReference>
<evidence type="ECO:0000313" key="4">
    <source>
        <dbReference type="Proteomes" id="UP000318833"/>
    </source>
</evidence>
<accession>A0A554VPM5</accession>
<dbReference type="InterPro" id="IPR005184">
    <property type="entry name" value="DUF306_Meta_HslJ"/>
</dbReference>
<keyword evidence="1" id="KW-0732">Signal</keyword>
<reference evidence="3 4" key="1">
    <citation type="submission" date="2019-07" db="EMBL/GenBank/DDBJ databases">
        <title>The draft genome sequence of Aquimarina algiphila M91.</title>
        <authorList>
            <person name="Meng X."/>
        </authorList>
    </citation>
    <scope>NUCLEOTIDE SEQUENCE [LARGE SCALE GENOMIC DNA]</scope>
    <source>
        <strain evidence="3 4">M91</strain>
    </source>
</reference>
<sequence length="145" mass="16706">MKYLVIILFSLLFSNTNTCNEKKKTANHQEEESQTDQEITFLIATLNGNNISNKKLYITFDEKRNSATGNSGCNTFSSKYTIDKEDISFGYPIATKMYCEENAKLEQEFFKTLIQSKVRIITEDSLFLKDETKKILFSGIKKPKE</sequence>
<protein>
    <submittedName>
        <fullName evidence="3">META domain-containing protein</fullName>
    </submittedName>
</protein>
<evidence type="ECO:0000256" key="1">
    <source>
        <dbReference type="SAM" id="SignalP"/>
    </source>
</evidence>
<dbReference type="InterPro" id="IPR038670">
    <property type="entry name" value="HslJ-like_sf"/>
</dbReference>
<dbReference type="AlphaFoldDB" id="A0A554VPM5"/>
<dbReference type="InterPro" id="IPR053147">
    <property type="entry name" value="Hsp_HslJ-like"/>
</dbReference>
<proteinExistence type="predicted"/>
<feature type="signal peptide" evidence="1">
    <location>
        <begin position="1"/>
        <end position="19"/>
    </location>
</feature>
<name>A0A554VPM5_9FLAO</name>
<keyword evidence="4" id="KW-1185">Reference proteome</keyword>
<feature type="chain" id="PRO_5022056913" evidence="1">
    <location>
        <begin position="20"/>
        <end position="145"/>
    </location>
</feature>
<dbReference type="Pfam" id="PF03724">
    <property type="entry name" value="META"/>
    <property type="match status" value="1"/>
</dbReference>
<feature type="domain" description="DUF306" evidence="2">
    <location>
        <begin position="40"/>
        <end position="133"/>
    </location>
</feature>
<dbReference type="PANTHER" id="PTHR35535">
    <property type="entry name" value="HEAT SHOCK PROTEIN HSLJ"/>
    <property type="match status" value="1"/>
</dbReference>
<dbReference type="RefSeq" id="WP_143915712.1">
    <property type="nucleotide sequence ID" value="NZ_CANMIK010000001.1"/>
</dbReference>
<gene>
    <name evidence="3" type="ORF">FOF46_05220</name>
</gene>